<dbReference type="PANTHER" id="PTHR11390:SF21">
    <property type="entry name" value="DNA TOPOISOMERASE 3-ALPHA"/>
    <property type="match status" value="1"/>
</dbReference>
<dbReference type="InterPro" id="IPR023405">
    <property type="entry name" value="Topo_IA_core_domain"/>
</dbReference>
<dbReference type="CDD" id="cd03362">
    <property type="entry name" value="TOPRIM_TopoIA_TopoIII"/>
    <property type="match status" value="1"/>
</dbReference>
<dbReference type="SUPFAM" id="SSF56712">
    <property type="entry name" value="Prokaryotic type I DNA topoisomerase"/>
    <property type="match status" value="1"/>
</dbReference>
<dbReference type="NCBIfam" id="TIGR01056">
    <property type="entry name" value="topB"/>
    <property type="match status" value="1"/>
</dbReference>
<comment type="similarity">
    <text evidence="2">Belongs to the type IA topoisomerase family.</text>
</comment>
<proteinExistence type="inferred from homology"/>
<evidence type="ECO:0000256" key="4">
    <source>
        <dbReference type="ARBA" id="ARBA00022723"/>
    </source>
</evidence>
<dbReference type="InterPro" id="IPR034144">
    <property type="entry name" value="TOPRIM_TopoIII"/>
</dbReference>
<accession>A0ABY6HIN0</accession>
<sequence length="688" mass="78249">MKLIVTEKPDVAKNIAKVLNINRKHDGWMEGNGYYLTWCVGHLVEMAQTNDYNAEYKKWKMSDLPITPENWVYKVSHSKEKQYKIVKMLMLDPKVDRLICATDAGREGELIFRLVYHHVKCDKPFDRLWISSMVEKSIKKGFDDLKDSKSKDLLYLAALCRAQADWLVGINGSRLFSLLYGGKLNVGRVQTPTLAIIVNREIQIKNFIKEKYYINHIDLEGLEAFGEKIKNEAQADIIFNATNGQDATIISVDNSIESVKAPDLYDLTTLQRDGNKYFGLTAAETLDATQQLYEKRLATYPRTDSQFITEDMKDSVNELLPLSSQFLGASLNHTPDISILINDKKVSDHHAILPTTEIKNVNTNCLSRNEQLVLNLIINRLILATAPRHQYSKTIVNADCSGYTFQAKGKTVVALGWKEYDSKFKKRMNITEKKKDEIVFPDIKSGQIFNSVTASISEHETSPPKRHNEDTLLSVMETAGNEFIEEGGEKKGIGTTATRASIIEKLISAEYIIRDKRQFIPTESGMSLIAAVPESIKSPKLTAEWENRLREIEAGKLTKSTFDEMIKLYIIGMVDENKVANESLSGKFKTHSKERESVGNCPRCGNPVYEGEKNFYCSNRECQFVLWKDNRFFSEKKKKITRKIAEDFLRDGKSKVTGLYSVKKDTKYDAVIIMVDTGGKYVNFKLLF</sequence>
<dbReference type="Proteomes" id="UP001163550">
    <property type="component" value="Chromosome"/>
</dbReference>
<dbReference type="InterPro" id="IPR003601">
    <property type="entry name" value="Topo_IA_2"/>
</dbReference>
<dbReference type="PROSITE" id="PS50880">
    <property type="entry name" value="TOPRIM"/>
    <property type="match status" value="1"/>
</dbReference>
<dbReference type="PRINTS" id="PR00417">
    <property type="entry name" value="PRTPISMRASEI"/>
</dbReference>
<evidence type="ECO:0000256" key="8">
    <source>
        <dbReference type="ARBA" id="ARBA00030003"/>
    </source>
</evidence>
<dbReference type="InterPro" id="IPR013826">
    <property type="entry name" value="Topo_IA_cen_sub3"/>
</dbReference>
<keyword evidence="4" id="KW-0479">Metal-binding</keyword>
<dbReference type="SMART" id="SM00437">
    <property type="entry name" value="TOP1Ac"/>
    <property type="match status" value="1"/>
</dbReference>
<evidence type="ECO:0000313" key="15">
    <source>
        <dbReference type="Proteomes" id="UP001163550"/>
    </source>
</evidence>
<dbReference type="RefSeq" id="WP_228880219.1">
    <property type="nucleotide sequence ID" value="NZ_CABIIK010000020.1"/>
</dbReference>
<evidence type="ECO:0000256" key="9">
    <source>
        <dbReference type="ARBA" id="ARBA00031985"/>
    </source>
</evidence>
<dbReference type="SMART" id="SM00436">
    <property type="entry name" value="TOP1Bc"/>
    <property type="match status" value="1"/>
</dbReference>
<keyword evidence="15" id="KW-1185">Reference proteome</keyword>
<dbReference type="Gene3D" id="1.10.460.10">
    <property type="entry name" value="Topoisomerase I, domain 2"/>
    <property type="match status" value="1"/>
</dbReference>
<dbReference type="Pfam" id="PF01751">
    <property type="entry name" value="Toprim"/>
    <property type="match status" value="1"/>
</dbReference>
<keyword evidence="7" id="KW-0413">Isomerase</keyword>
<dbReference type="EC" id="5.6.2.1" evidence="3"/>
<feature type="domain" description="Toprim" evidence="12">
    <location>
        <begin position="1"/>
        <end position="134"/>
    </location>
</feature>
<gene>
    <name evidence="14" type="ORF">LNN31_08255</name>
</gene>
<dbReference type="EMBL" id="CP087994">
    <property type="protein sequence ID" value="UYO64400.1"/>
    <property type="molecule type" value="Genomic_DNA"/>
</dbReference>
<dbReference type="Pfam" id="PF01131">
    <property type="entry name" value="Topoisom_bac"/>
    <property type="match status" value="1"/>
</dbReference>
<reference evidence="14" key="1">
    <citation type="submission" date="2021-11" db="EMBL/GenBank/DDBJ databases">
        <title>Isoprene-degrading acetogen.</title>
        <authorList>
            <person name="Yang Y."/>
            <person name="Jin H."/>
            <person name="Yan J."/>
        </authorList>
    </citation>
    <scope>NUCLEOTIDE SEQUENCE</scope>
    <source>
        <strain evidence="14">Berkeley</strain>
    </source>
</reference>
<dbReference type="Gene3D" id="2.70.20.10">
    <property type="entry name" value="Topoisomerase I, domain 3"/>
    <property type="match status" value="1"/>
</dbReference>
<evidence type="ECO:0000256" key="5">
    <source>
        <dbReference type="ARBA" id="ARBA00023029"/>
    </source>
</evidence>
<dbReference type="CDD" id="cd00186">
    <property type="entry name" value="TOP1Ac"/>
    <property type="match status" value="1"/>
</dbReference>
<dbReference type="InterPro" id="IPR003602">
    <property type="entry name" value="Topo_IA_DNA-bd_dom"/>
</dbReference>
<dbReference type="PROSITE" id="PS52039">
    <property type="entry name" value="TOPO_IA_2"/>
    <property type="match status" value="1"/>
</dbReference>
<protein>
    <recommendedName>
        <fullName evidence="3">DNA topoisomerase</fullName>
        <ecNumber evidence="3">5.6.2.1</ecNumber>
    </recommendedName>
    <alternativeName>
        <fullName evidence="11">Omega-protein</fullName>
    </alternativeName>
    <alternativeName>
        <fullName evidence="10">Relaxing enzyme</fullName>
    </alternativeName>
    <alternativeName>
        <fullName evidence="8">Swivelase</fullName>
    </alternativeName>
    <alternativeName>
        <fullName evidence="9">Untwisting enzyme</fullName>
    </alternativeName>
</protein>
<organism evidence="14 15">
    <name type="scientific">Acetobacterium wieringae</name>
    <dbReference type="NCBI Taxonomy" id="52694"/>
    <lineage>
        <taxon>Bacteria</taxon>
        <taxon>Bacillati</taxon>
        <taxon>Bacillota</taxon>
        <taxon>Clostridia</taxon>
        <taxon>Eubacteriales</taxon>
        <taxon>Eubacteriaceae</taxon>
        <taxon>Acetobacterium</taxon>
    </lineage>
</organism>
<dbReference type="PANTHER" id="PTHR11390">
    <property type="entry name" value="PROKARYOTIC DNA TOPOISOMERASE"/>
    <property type="match status" value="1"/>
</dbReference>
<dbReference type="Gene3D" id="3.40.50.140">
    <property type="match status" value="1"/>
</dbReference>
<evidence type="ECO:0000256" key="7">
    <source>
        <dbReference type="ARBA" id="ARBA00023235"/>
    </source>
</evidence>
<feature type="domain" description="Topo IA-type catalytic" evidence="13">
    <location>
        <begin position="151"/>
        <end position="574"/>
    </location>
</feature>
<name>A0ABY6HIN0_9FIRM</name>
<dbReference type="InterPro" id="IPR006171">
    <property type="entry name" value="TOPRIM_dom"/>
</dbReference>
<evidence type="ECO:0000256" key="2">
    <source>
        <dbReference type="ARBA" id="ARBA00009446"/>
    </source>
</evidence>
<dbReference type="Gene3D" id="1.10.290.10">
    <property type="entry name" value="Topoisomerase I, domain 4"/>
    <property type="match status" value="1"/>
</dbReference>
<dbReference type="InterPro" id="IPR013497">
    <property type="entry name" value="Topo_IA_cen"/>
</dbReference>
<evidence type="ECO:0000259" key="13">
    <source>
        <dbReference type="PROSITE" id="PS52039"/>
    </source>
</evidence>
<evidence type="ECO:0000256" key="1">
    <source>
        <dbReference type="ARBA" id="ARBA00000213"/>
    </source>
</evidence>
<keyword evidence="5" id="KW-0799">Topoisomerase</keyword>
<evidence type="ECO:0000259" key="12">
    <source>
        <dbReference type="PROSITE" id="PS50880"/>
    </source>
</evidence>
<dbReference type="InterPro" id="IPR013824">
    <property type="entry name" value="Topo_IA_cen_sub1"/>
</dbReference>
<comment type="catalytic activity">
    <reaction evidence="1">
        <text>ATP-independent breakage of single-stranded DNA, followed by passage and rejoining.</text>
        <dbReference type="EC" id="5.6.2.1"/>
    </reaction>
</comment>
<keyword evidence="6" id="KW-0238">DNA-binding</keyword>
<dbReference type="SMART" id="SM00493">
    <property type="entry name" value="TOPRIM"/>
    <property type="match status" value="1"/>
</dbReference>
<evidence type="ECO:0000256" key="6">
    <source>
        <dbReference type="ARBA" id="ARBA00023125"/>
    </source>
</evidence>
<evidence type="ECO:0000256" key="11">
    <source>
        <dbReference type="ARBA" id="ARBA00032877"/>
    </source>
</evidence>
<dbReference type="InterPro" id="IPR013825">
    <property type="entry name" value="Topo_IA_cen_sub2"/>
</dbReference>
<evidence type="ECO:0000256" key="10">
    <source>
        <dbReference type="ARBA" id="ARBA00032235"/>
    </source>
</evidence>
<dbReference type="InterPro" id="IPR005738">
    <property type="entry name" value="TopoIII"/>
</dbReference>
<dbReference type="NCBIfam" id="NF005829">
    <property type="entry name" value="PRK07726.1"/>
    <property type="match status" value="1"/>
</dbReference>
<evidence type="ECO:0000256" key="3">
    <source>
        <dbReference type="ARBA" id="ARBA00012891"/>
    </source>
</evidence>
<evidence type="ECO:0000313" key="14">
    <source>
        <dbReference type="EMBL" id="UYO64400.1"/>
    </source>
</evidence>
<dbReference type="InterPro" id="IPR000380">
    <property type="entry name" value="Topo_IA"/>
</dbReference>